<sequence>MKRKVVVENTLKDVRNYLANHGYDVRTMYQDDTVEDIVADEYDAIVVTDLHSGNVDRKLKVKVPVIEAAGLTPGEVYQRMTAGQNR</sequence>
<proteinExistence type="predicted"/>
<keyword evidence="2" id="KW-1185">Reference proteome</keyword>
<evidence type="ECO:0000313" key="1">
    <source>
        <dbReference type="EMBL" id="SHJ92336.1"/>
    </source>
</evidence>
<dbReference type="InterPro" id="IPR005370">
    <property type="entry name" value="UPF0180"/>
</dbReference>
<dbReference type="Pfam" id="PF03698">
    <property type="entry name" value="UPF0180"/>
    <property type="match status" value="1"/>
</dbReference>
<organism evidence="1 2">
    <name type="scientific">Geosporobacter subterraneus DSM 17957</name>
    <dbReference type="NCBI Taxonomy" id="1121919"/>
    <lineage>
        <taxon>Bacteria</taxon>
        <taxon>Bacillati</taxon>
        <taxon>Bacillota</taxon>
        <taxon>Clostridia</taxon>
        <taxon>Peptostreptococcales</taxon>
        <taxon>Thermotaleaceae</taxon>
        <taxon>Geosporobacter</taxon>
    </lineage>
</organism>
<reference evidence="2" key="1">
    <citation type="submission" date="2016-11" db="EMBL/GenBank/DDBJ databases">
        <authorList>
            <person name="Varghese N."/>
            <person name="Submissions S."/>
        </authorList>
    </citation>
    <scope>NUCLEOTIDE SEQUENCE [LARGE SCALE GENOMIC DNA]</scope>
    <source>
        <strain evidence="2">DSM 17957</strain>
    </source>
</reference>
<dbReference type="EMBL" id="FQZV01000053">
    <property type="protein sequence ID" value="SHJ92336.1"/>
    <property type="molecule type" value="Genomic_DNA"/>
</dbReference>
<gene>
    <name evidence="1" type="ORF">SAMN02745975_03238</name>
</gene>
<dbReference type="RefSeq" id="WP_190014615.1">
    <property type="nucleotide sequence ID" value="NZ_FQZV01000053.1"/>
</dbReference>
<name>A0A1M6N9V9_9FIRM</name>
<dbReference type="STRING" id="1121919.SAMN02745975_03238"/>
<dbReference type="AlphaFoldDB" id="A0A1M6N9V9"/>
<accession>A0A1M6N9V9</accession>
<dbReference type="Proteomes" id="UP000184536">
    <property type="component" value="Unassembled WGS sequence"/>
</dbReference>
<evidence type="ECO:0000313" key="2">
    <source>
        <dbReference type="Proteomes" id="UP000184536"/>
    </source>
</evidence>
<protein>
    <submittedName>
        <fullName evidence="1">Uncharacterized protein family (UPF0180)</fullName>
    </submittedName>
</protein>